<comment type="caution">
    <text evidence="1">The sequence shown here is derived from an EMBL/GenBank/DDBJ whole genome shotgun (WGS) entry which is preliminary data.</text>
</comment>
<evidence type="ECO:0000313" key="2">
    <source>
        <dbReference type="Proteomes" id="UP000564806"/>
    </source>
</evidence>
<protein>
    <recommendedName>
        <fullName evidence="3">Immunity protein 30 domain-containing protein</fullName>
    </recommendedName>
</protein>
<reference evidence="1" key="1">
    <citation type="submission" date="2020-06" db="EMBL/GenBank/DDBJ databases">
        <title>Paenibacillus sp. nov., isolated from soil.</title>
        <authorList>
            <person name="Seo Y.L."/>
        </authorList>
    </citation>
    <scope>NUCLEOTIDE SEQUENCE [LARGE SCALE GENOMIC DNA]</scope>
    <source>
        <strain evidence="1">JW14</strain>
    </source>
</reference>
<dbReference type="Proteomes" id="UP000564806">
    <property type="component" value="Unassembled WGS sequence"/>
</dbReference>
<organism evidence="1 2">
    <name type="scientific">Paenibacillus agri</name>
    <dbReference type="NCBI Taxonomy" id="2744309"/>
    <lineage>
        <taxon>Bacteria</taxon>
        <taxon>Bacillati</taxon>
        <taxon>Bacillota</taxon>
        <taxon>Bacilli</taxon>
        <taxon>Bacillales</taxon>
        <taxon>Paenibacillaceae</taxon>
        <taxon>Paenibacillus</taxon>
    </lineage>
</organism>
<accession>A0A850EP24</accession>
<dbReference type="AlphaFoldDB" id="A0A850EP24"/>
<sequence>MLLDYYKSLPDYISTIQLKELFEEFLFSISSRTIDVEIALESLFELSDRQWHTYELLDSDVKSEIETWIIGICNKESINEIELIALIIGRLGLVKVYKHLKNLLNNDNVKNEVRITIQETVAELDGHVEDPYFGMK</sequence>
<name>A0A850EP24_9BACL</name>
<evidence type="ECO:0000313" key="1">
    <source>
        <dbReference type="EMBL" id="NUU62888.1"/>
    </source>
</evidence>
<gene>
    <name evidence="1" type="ORF">HPT30_21295</name>
</gene>
<keyword evidence="2" id="KW-1185">Reference proteome</keyword>
<evidence type="ECO:0008006" key="3">
    <source>
        <dbReference type="Google" id="ProtNLM"/>
    </source>
</evidence>
<proteinExistence type="predicted"/>
<dbReference type="RefSeq" id="WP_175373320.1">
    <property type="nucleotide sequence ID" value="NZ_JABWCS010000216.1"/>
</dbReference>
<dbReference type="EMBL" id="JABWCS010000216">
    <property type="protein sequence ID" value="NUU62888.1"/>
    <property type="molecule type" value="Genomic_DNA"/>
</dbReference>